<evidence type="ECO:0000256" key="3">
    <source>
        <dbReference type="ARBA" id="ARBA00022473"/>
    </source>
</evidence>
<dbReference type="PROSITE" id="PS50026">
    <property type="entry name" value="EGF_3"/>
    <property type="match status" value="12"/>
</dbReference>
<keyword evidence="14 19" id="KW-0472">Membrane</keyword>
<dbReference type="SUPFAM" id="SSF57196">
    <property type="entry name" value="EGF/Laminin"/>
    <property type="match status" value="9"/>
</dbReference>
<evidence type="ECO:0000256" key="12">
    <source>
        <dbReference type="ARBA" id="ARBA00022837"/>
    </source>
</evidence>
<dbReference type="GO" id="GO:0048592">
    <property type="term" value="P:eye morphogenesis"/>
    <property type="evidence" value="ECO:0007669"/>
    <property type="project" value="UniProtKB-ARBA"/>
</dbReference>
<feature type="disulfide bond" evidence="18">
    <location>
        <begin position="209"/>
        <end position="218"/>
    </location>
</feature>
<feature type="domain" description="EGF-like" evidence="22">
    <location>
        <begin position="520"/>
        <end position="555"/>
    </location>
</feature>
<dbReference type="GO" id="GO:0030182">
    <property type="term" value="P:neuron differentiation"/>
    <property type="evidence" value="ECO:0007669"/>
    <property type="project" value="UniProtKB-ARBA"/>
</dbReference>
<protein>
    <recommendedName>
        <fullName evidence="19">Delta-like protein</fullName>
    </recommendedName>
</protein>
<feature type="domain" description="EGF-like" evidence="22">
    <location>
        <begin position="595"/>
        <end position="630"/>
    </location>
</feature>
<evidence type="ECO:0000256" key="8">
    <source>
        <dbReference type="ARBA" id="ARBA00022692"/>
    </source>
</evidence>
<feature type="disulfide bond" evidence="17">
    <location>
        <begin position="407"/>
        <end position="416"/>
    </location>
</feature>
<feature type="signal peptide" evidence="21">
    <location>
        <begin position="1"/>
        <end position="25"/>
    </location>
</feature>
<dbReference type="PROSITE" id="PS00010">
    <property type="entry name" value="ASX_HYDROXYL"/>
    <property type="match status" value="11"/>
</dbReference>
<evidence type="ECO:0000256" key="16">
    <source>
        <dbReference type="ARBA" id="ARBA00023180"/>
    </source>
</evidence>
<evidence type="ECO:0000256" key="13">
    <source>
        <dbReference type="ARBA" id="ARBA00022989"/>
    </source>
</evidence>
<dbReference type="Gene3D" id="2.10.25.10">
    <property type="entry name" value="Laminin"/>
    <property type="match status" value="14"/>
</dbReference>
<dbReference type="PROSITE" id="PS51051">
    <property type="entry name" value="DSL"/>
    <property type="match status" value="1"/>
</dbReference>
<dbReference type="GO" id="GO:0008593">
    <property type="term" value="P:regulation of Notch signaling pathway"/>
    <property type="evidence" value="ECO:0007669"/>
    <property type="project" value="UniProtKB-ARBA"/>
</dbReference>
<dbReference type="SMART" id="SM00051">
    <property type="entry name" value="DSL"/>
    <property type="match status" value="1"/>
</dbReference>
<dbReference type="GO" id="GO:0005112">
    <property type="term" value="F:Notch binding"/>
    <property type="evidence" value="ECO:0007669"/>
    <property type="project" value="TreeGrafter"/>
</dbReference>
<dbReference type="SMART" id="SM00181">
    <property type="entry name" value="EGF"/>
    <property type="match status" value="13"/>
</dbReference>
<dbReference type="FunFam" id="2.10.25.10:FF:000122">
    <property type="entry name" value="Protein crumbs homolog 2"/>
    <property type="match status" value="1"/>
</dbReference>
<feature type="disulfide bond" evidence="18">
    <location>
        <begin position="188"/>
        <end position="200"/>
    </location>
</feature>
<feature type="disulfide bond" evidence="17">
    <location>
        <begin position="583"/>
        <end position="592"/>
    </location>
</feature>
<dbReference type="FunFam" id="2.10.25.140:FF:000001">
    <property type="entry name" value="Delta-like protein"/>
    <property type="match status" value="1"/>
</dbReference>
<dbReference type="SMART" id="SM00179">
    <property type="entry name" value="EGF_CA"/>
    <property type="match status" value="13"/>
</dbReference>
<dbReference type="Pfam" id="PF00008">
    <property type="entry name" value="EGF"/>
    <property type="match status" value="5"/>
</dbReference>
<dbReference type="GO" id="GO:0051093">
    <property type="term" value="P:negative regulation of developmental process"/>
    <property type="evidence" value="ECO:0007669"/>
    <property type="project" value="UniProtKB-ARBA"/>
</dbReference>
<dbReference type="InterPro" id="IPR009030">
    <property type="entry name" value="Growth_fac_rcpt_cys_sf"/>
</dbReference>
<evidence type="ECO:0000256" key="15">
    <source>
        <dbReference type="ARBA" id="ARBA00023157"/>
    </source>
</evidence>
<feature type="disulfide bond" evidence="18">
    <location>
        <begin position="175"/>
        <end position="184"/>
    </location>
</feature>
<proteinExistence type="predicted"/>
<dbReference type="PRINTS" id="PR00010">
    <property type="entry name" value="EGFBLOOD"/>
</dbReference>
<feature type="disulfide bond" evidence="17">
    <location>
        <begin position="732"/>
        <end position="749"/>
    </location>
</feature>
<dbReference type="GO" id="GO:0080090">
    <property type="term" value="P:regulation of primary metabolic process"/>
    <property type="evidence" value="ECO:0007669"/>
    <property type="project" value="UniProtKB-ARBA"/>
</dbReference>
<keyword evidence="3 19" id="KW-0217">Developmental protein</keyword>
<feature type="disulfide bond" evidence="17">
    <location>
        <begin position="331"/>
        <end position="340"/>
    </location>
</feature>
<dbReference type="AlphaFoldDB" id="A0A914BN97"/>
<dbReference type="PRINTS" id="PR01983">
    <property type="entry name" value="NOTCH"/>
</dbReference>
<dbReference type="PANTHER" id="PTHR12916:SF4">
    <property type="entry name" value="UNINFLATABLE, ISOFORM C"/>
    <property type="match status" value="1"/>
</dbReference>
<keyword evidence="7" id="KW-0597">Phosphoprotein</keyword>
<keyword evidence="10 19" id="KW-0677">Repeat</keyword>
<dbReference type="PANTHER" id="PTHR12916">
    <property type="entry name" value="CYTOCHROME C OXIDASE POLYPEPTIDE VIC-2"/>
    <property type="match status" value="1"/>
</dbReference>
<dbReference type="FunFam" id="2.10.25.10:FF:000472">
    <property type="entry name" value="Uncharacterized protein, isoform A"/>
    <property type="match status" value="3"/>
</dbReference>
<feature type="disulfide bond" evidence="17">
    <location>
        <begin position="524"/>
        <end position="534"/>
    </location>
</feature>
<feature type="disulfide bond" evidence="17">
    <location>
        <begin position="508"/>
        <end position="517"/>
    </location>
</feature>
<dbReference type="EnsemblMetazoa" id="XM_038221268.1">
    <property type="protein sequence ID" value="XP_038077196.1"/>
    <property type="gene ID" value="LOC119745044"/>
</dbReference>
<comment type="subcellular location">
    <subcellularLocation>
        <location evidence="1">Apical cell membrane</location>
        <topology evidence="1">Single-pass type I membrane protein</topology>
    </subcellularLocation>
    <subcellularLocation>
        <location evidence="19">Membrane</location>
        <topology evidence="19">Single-pass type I membrane protein</topology>
    </subcellularLocation>
    <subcellularLocation>
        <location evidence="2">Secreted</location>
    </subcellularLocation>
</comment>
<dbReference type="RefSeq" id="XP_038077196.1">
    <property type="nucleotide sequence ID" value="XM_038221268.1"/>
</dbReference>
<evidence type="ECO:0000256" key="6">
    <source>
        <dbReference type="ARBA" id="ARBA00022536"/>
    </source>
</evidence>
<feature type="domain" description="EGF-like" evidence="22">
    <location>
        <begin position="723"/>
        <end position="761"/>
    </location>
</feature>
<dbReference type="InterPro" id="IPR001774">
    <property type="entry name" value="DSL"/>
</dbReference>
<evidence type="ECO:0000256" key="20">
    <source>
        <dbReference type="SAM" id="Phobius"/>
    </source>
</evidence>
<dbReference type="GO" id="GO:0051241">
    <property type="term" value="P:negative regulation of multicellular organismal process"/>
    <property type="evidence" value="ECO:0007669"/>
    <property type="project" value="UniProtKB-ARBA"/>
</dbReference>
<evidence type="ECO:0000256" key="2">
    <source>
        <dbReference type="ARBA" id="ARBA00004613"/>
    </source>
</evidence>
<evidence type="ECO:0000259" key="22">
    <source>
        <dbReference type="PROSITE" id="PS50026"/>
    </source>
</evidence>
<feature type="domain" description="EGF-like" evidence="22">
    <location>
        <begin position="483"/>
        <end position="518"/>
    </location>
</feature>
<keyword evidence="8 19" id="KW-0812">Transmembrane</keyword>
<keyword evidence="13 19" id="KW-1133">Transmembrane helix</keyword>
<evidence type="ECO:0000256" key="19">
    <source>
        <dbReference type="RuleBase" id="RU280815"/>
    </source>
</evidence>
<dbReference type="GeneID" id="119745044"/>
<evidence type="ECO:0000256" key="4">
    <source>
        <dbReference type="ARBA" id="ARBA00022475"/>
    </source>
</evidence>
<evidence type="ECO:0000313" key="25">
    <source>
        <dbReference type="Proteomes" id="UP000887568"/>
    </source>
</evidence>
<evidence type="ECO:0000256" key="9">
    <source>
        <dbReference type="ARBA" id="ARBA00022729"/>
    </source>
</evidence>
<evidence type="ECO:0000256" key="18">
    <source>
        <dbReference type="PROSITE-ProRule" id="PRU00377"/>
    </source>
</evidence>
<keyword evidence="4" id="KW-1003">Cell membrane</keyword>
<dbReference type="GO" id="GO:0005576">
    <property type="term" value="C:extracellular region"/>
    <property type="evidence" value="ECO:0007669"/>
    <property type="project" value="UniProtKB-SubCell"/>
</dbReference>
<feature type="disulfide bond" evidence="17">
    <location>
        <begin position="727"/>
        <end position="737"/>
    </location>
</feature>
<dbReference type="GO" id="GO:0005509">
    <property type="term" value="F:calcium ion binding"/>
    <property type="evidence" value="ECO:0007669"/>
    <property type="project" value="InterPro"/>
</dbReference>
<dbReference type="GO" id="GO:0048468">
    <property type="term" value="P:cell development"/>
    <property type="evidence" value="ECO:0007669"/>
    <property type="project" value="UniProtKB-ARBA"/>
</dbReference>
<keyword evidence="6 17" id="KW-0245">EGF-like domain</keyword>
<dbReference type="GO" id="GO:0009967">
    <property type="term" value="P:positive regulation of signal transduction"/>
    <property type="evidence" value="ECO:0007669"/>
    <property type="project" value="UniProtKB-ARBA"/>
</dbReference>
<feature type="disulfide bond" evidence="17">
    <location>
        <begin position="620"/>
        <end position="629"/>
    </location>
</feature>
<dbReference type="Gene3D" id="2.10.25.140">
    <property type="match status" value="1"/>
</dbReference>
<feature type="disulfide bond" evidence="17">
    <location>
        <begin position="369"/>
        <end position="378"/>
    </location>
</feature>
<evidence type="ECO:0000256" key="1">
    <source>
        <dbReference type="ARBA" id="ARBA00004247"/>
    </source>
</evidence>
<dbReference type="InterPro" id="IPR013032">
    <property type="entry name" value="EGF-like_CS"/>
</dbReference>
<dbReference type="PROSITE" id="PS01187">
    <property type="entry name" value="EGF_CA"/>
    <property type="match status" value="3"/>
</dbReference>
<feature type="disulfide bond" evidence="17">
    <location>
        <begin position="247"/>
        <end position="256"/>
    </location>
</feature>
<keyword evidence="16" id="KW-0325">Glycoprotein</keyword>
<dbReference type="FunFam" id="2.10.25.10:FF:000537">
    <property type="entry name" value="Notch 3"/>
    <property type="match status" value="1"/>
</dbReference>
<feature type="disulfide bond" evidence="17">
    <location>
        <begin position="599"/>
        <end position="609"/>
    </location>
</feature>
<feature type="domain" description="EGF-like" evidence="22">
    <location>
        <begin position="685"/>
        <end position="720"/>
    </location>
</feature>
<keyword evidence="25" id="KW-1185">Reference proteome</keyword>
<keyword evidence="12" id="KW-0106">Calcium</keyword>
<evidence type="ECO:0000256" key="17">
    <source>
        <dbReference type="PROSITE-ProRule" id="PRU00076"/>
    </source>
</evidence>
<evidence type="ECO:0000259" key="23">
    <source>
        <dbReference type="PROSITE" id="PS51051"/>
    </source>
</evidence>
<dbReference type="Proteomes" id="UP000887568">
    <property type="component" value="Unplaced"/>
</dbReference>
<feature type="chain" id="PRO_5037180116" description="Delta-like protein" evidence="21">
    <location>
        <begin position="26"/>
        <end position="997"/>
    </location>
</feature>
<feature type="domain" description="EGF-like" evidence="22">
    <location>
        <begin position="381"/>
        <end position="417"/>
    </location>
</feature>
<dbReference type="InterPro" id="IPR000742">
    <property type="entry name" value="EGF"/>
</dbReference>
<feature type="disulfide bond" evidence="17">
    <location>
        <begin position="445"/>
        <end position="454"/>
    </location>
</feature>
<dbReference type="GO" id="GO:0016324">
    <property type="term" value="C:apical plasma membrane"/>
    <property type="evidence" value="ECO:0007669"/>
    <property type="project" value="UniProtKB-SubCell"/>
</dbReference>
<feature type="domain" description="EGF-like" evidence="22">
    <location>
        <begin position="343"/>
        <end position="379"/>
    </location>
</feature>
<feature type="disulfide bond" evidence="17">
    <location>
        <begin position="710"/>
        <end position="719"/>
    </location>
</feature>
<feature type="disulfide bond" evidence="17">
    <location>
        <begin position="689"/>
        <end position="699"/>
    </location>
</feature>
<evidence type="ECO:0000256" key="11">
    <source>
        <dbReference type="ARBA" id="ARBA00022782"/>
    </source>
</evidence>
<feature type="domain" description="EGF-like" evidence="22">
    <location>
        <begin position="221"/>
        <end position="257"/>
    </location>
</feature>
<organism evidence="24 25">
    <name type="scientific">Patiria miniata</name>
    <name type="common">Bat star</name>
    <name type="synonym">Asterina miniata</name>
    <dbReference type="NCBI Taxonomy" id="46514"/>
    <lineage>
        <taxon>Eukaryota</taxon>
        <taxon>Metazoa</taxon>
        <taxon>Echinodermata</taxon>
        <taxon>Eleutherozoa</taxon>
        <taxon>Asterozoa</taxon>
        <taxon>Asteroidea</taxon>
        <taxon>Valvatacea</taxon>
        <taxon>Valvatida</taxon>
        <taxon>Asterinidae</taxon>
        <taxon>Patiria</taxon>
    </lineage>
</organism>
<dbReference type="InterPro" id="IPR000152">
    <property type="entry name" value="EGF-type_Asp/Asn_hydroxyl_site"/>
</dbReference>
<reference evidence="24" key="1">
    <citation type="submission" date="2022-11" db="UniProtKB">
        <authorList>
            <consortium name="EnsemblMetazoa"/>
        </authorList>
    </citation>
    <scope>IDENTIFICATION</scope>
</reference>
<dbReference type="SUPFAM" id="SSF57184">
    <property type="entry name" value="Growth factor receptor domain"/>
    <property type="match status" value="2"/>
</dbReference>
<dbReference type="Pfam" id="PF12661">
    <property type="entry name" value="hEGF"/>
    <property type="match status" value="8"/>
</dbReference>
<keyword evidence="11" id="KW-0221">Differentiation</keyword>
<feature type="transmembrane region" description="Helical" evidence="20">
    <location>
        <begin position="886"/>
        <end position="908"/>
    </location>
</feature>
<keyword evidence="15 17" id="KW-1015">Disulfide bond</keyword>
<evidence type="ECO:0000256" key="14">
    <source>
        <dbReference type="ARBA" id="ARBA00023136"/>
    </source>
</evidence>
<sequence length="997" mass="108775">MEGIVKLAFVFQAVLILQIFFPARPDATLEFRCQSFKKLGSECCDGTFFCTSECDAEFLVCLDSDYSSGSTDFNVCGLGRIDTDVVFDDKDTFDFPAVIPNNIDNPQINANVNWKGGMRVKYRATDDDLFGSDQIDEDFQSITVGAASSVSSAVWHDYTLKASNSEFLYKLRIYCNKDYYSSDCSVKCVPRDDDKGHYNCNQTTGAMVCHAGWQGTDCDVDVDECASGPCQHGGTCQNELNRFTCTCADGWSGSECEIDVNECESTPCKNGATCNDFIDYFNCSCVPGYVYADELCEIDDCAFNPCLNGSTCNDLPGNFSCTCTPGFECLCVDGYYGDFCEVDIDYCINQTCANNGTCVDRLDGFHCLCERGYEGPMCETNIDDCASNPCMYNSTCHDMVAEYICLCQDGYEGVNCHHETDECLGNPCMNNATCVDSIAMFSCQCLPGYQGVICDINTDECASHPCYGNETCVDLIDGYRCNNINECDSSPCVNGTCVDLVNEFTCHCSPGFDGPLCDVDTNECISAPCWYGTCVDEVNGFSCLCTVGYEGSVCQFEIDECESSPCLMNGTCLDLIDAFSCHCPHGYEGVHCESETDECASSPCVYGDCVDLPNAFSCECSPGYEGILCDQNTDECASAPCLHGKCVDEVNGYKCLCEVECVNGECDNGLCKCNTGYEGDDCSVQIDYCLSSPCNRGTCIPLLNAYRCECDELHTGTHCTDTIADPCSLSPCQNGECVPSSAVTDGYTCTCDEGYYGPTCNIDLLEYGSVIMLVGKITDTRDLEFRMAALLGKLMATDRRRASTYFTVDIVKTEDYAKSDSGETLTRVTYVSETTTGYLPKSQVEKTIEDTSPSTLKKELGYDVYTGKAEPRPPAEDNPDWIATNWYILVIAGVVVVAVASVTGIVIWQKRRPSSSRGSDDTGLVGGGQQTVKKTLRRFSRSNHFTRMVGDDAGQLTGTRVENPLYDPGDDEGFADEYGGMEFVFKVNDAATHGFDC</sequence>
<dbReference type="CDD" id="cd00054">
    <property type="entry name" value="EGF_CA"/>
    <property type="match status" value="10"/>
</dbReference>
<dbReference type="GO" id="GO:0003002">
    <property type="term" value="P:regionalization"/>
    <property type="evidence" value="ECO:0007669"/>
    <property type="project" value="UniProtKB-ARBA"/>
</dbReference>
<dbReference type="InterPro" id="IPR018097">
    <property type="entry name" value="EGF_Ca-bd_CS"/>
</dbReference>
<comment type="caution">
    <text evidence="17">Lacks conserved residue(s) required for the propagation of feature annotation.</text>
</comment>
<evidence type="ECO:0000256" key="10">
    <source>
        <dbReference type="ARBA" id="ARBA00022737"/>
    </source>
</evidence>
<keyword evidence="9 19" id="KW-0732">Signal</keyword>
<evidence type="ECO:0000256" key="5">
    <source>
        <dbReference type="ARBA" id="ARBA00022525"/>
    </source>
</evidence>
<dbReference type="InterPro" id="IPR001881">
    <property type="entry name" value="EGF-like_Ca-bd_dom"/>
</dbReference>
<feature type="domain" description="EGF-like" evidence="22">
    <location>
        <begin position="298"/>
        <end position="341"/>
    </location>
</feature>
<dbReference type="FunFam" id="2.10.25.10:FF:000565">
    <property type="entry name" value="Predicted protein"/>
    <property type="match status" value="3"/>
</dbReference>
<feature type="domain" description="EGF-like" evidence="22">
    <location>
        <begin position="419"/>
        <end position="455"/>
    </location>
</feature>
<evidence type="ECO:0000256" key="7">
    <source>
        <dbReference type="ARBA" id="ARBA00022553"/>
    </source>
</evidence>
<dbReference type="OrthoDB" id="283575at2759"/>
<evidence type="ECO:0000313" key="24">
    <source>
        <dbReference type="EnsemblMetazoa" id="XP_038077196.1"/>
    </source>
</evidence>
<feature type="disulfide bond" evidence="17">
    <location>
        <begin position="487"/>
        <end position="497"/>
    </location>
</feature>
<dbReference type="GO" id="GO:0060255">
    <property type="term" value="P:regulation of macromolecule metabolic process"/>
    <property type="evidence" value="ECO:0007669"/>
    <property type="project" value="UniProtKB-ARBA"/>
</dbReference>
<feature type="domain" description="EGF-like" evidence="22">
    <location>
        <begin position="259"/>
        <end position="297"/>
    </location>
</feature>
<name>A0A914BN97_PATMI</name>
<feature type="disulfide bond" evidence="17">
    <location>
        <begin position="545"/>
        <end position="554"/>
    </location>
</feature>
<feature type="disulfide bond" evidence="17">
    <location>
        <begin position="751"/>
        <end position="760"/>
    </location>
</feature>
<dbReference type="GO" id="GO:0007219">
    <property type="term" value="P:Notch signaling pathway"/>
    <property type="evidence" value="ECO:0007669"/>
    <property type="project" value="TreeGrafter"/>
</dbReference>
<comment type="function">
    <text evidence="19">Putative Notch ligand involved in the mediation of Notch signaling.</text>
</comment>
<dbReference type="FunFam" id="2.10.25.10:FF:000006">
    <property type="entry name" value="Versican core protein-like isoform 1"/>
    <property type="match status" value="1"/>
</dbReference>
<accession>A0A914BN97</accession>
<keyword evidence="5" id="KW-0964">Secreted</keyword>
<feature type="domain" description="DSL" evidence="23">
    <location>
        <begin position="173"/>
        <end position="218"/>
    </location>
</feature>
<evidence type="ECO:0000256" key="21">
    <source>
        <dbReference type="SAM" id="SignalP"/>
    </source>
</evidence>
<dbReference type="PROSITE" id="PS00022">
    <property type="entry name" value="EGF_1"/>
    <property type="match status" value="11"/>
</dbReference>
<dbReference type="Pfam" id="PF01414">
    <property type="entry name" value="DSL"/>
    <property type="match status" value="1"/>
</dbReference>
<dbReference type="OMA" id="CHHETDE"/>
<dbReference type="PROSITE" id="PS01186">
    <property type="entry name" value="EGF_2"/>
    <property type="match status" value="11"/>
</dbReference>
<feature type="domain" description="EGF-like" evidence="22">
    <location>
        <begin position="557"/>
        <end position="593"/>
    </location>
</feature>